<proteinExistence type="predicted"/>
<protein>
    <submittedName>
        <fullName evidence="1">Uncharacterized protein</fullName>
    </submittedName>
</protein>
<sequence>MVREEPGIKISYDTSSKTQPMPNFYFYFDKNFTIYCYFGIDGDECPDYYDYAYNESSYYPYYYSYEPKGQVSLSTSSDYFFEIYVDDDTFDSYNQSTPMYMQAIDIEYPYENKKPKFIDTIEVSNSYYLTQSNGTNLYFFEFYRLRREELDGSFFSLLGFNPTYEKYNYIESDLQLVVYNFVNGYGFYAKVPVTLKTPITEVEKEQRTRTILEVLANIAALYGVTLSTYVLLFGERATRPLLEKFMDPDGSKV</sequence>
<accession>A0A397IQP6</accession>
<gene>
    <name evidence="1" type="ORF">Glove_166g113</name>
</gene>
<dbReference type="AlphaFoldDB" id="A0A397IQP6"/>
<comment type="caution">
    <text evidence="1">The sequence shown here is derived from an EMBL/GenBank/DDBJ whole genome shotgun (WGS) entry which is preliminary data.</text>
</comment>
<organism evidence="1 2">
    <name type="scientific">Diversispora epigaea</name>
    <dbReference type="NCBI Taxonomy" id="1348612"/>
    <lineage>
        <taxon>Eukaryota</taxon>
        <taxon>Fungi</taxon>
        <taxon>Fungi incertae sedis</taxon>
        <taxon>Mucoromycota</taxon>
        <taxon>Glomeromycotina</taxon>
        <taxon>Glomeromycetes</taxon>
        <taxon>Diversisporales</taxon>
        <taxon>Diversisporaceae</taxon>
        <taxon>Diversispora</taxon>
    </lineage>
</organism>
<dbReference type="Proteomes" id="UP000266861">
    <property type="component" value="Unassembled WGS sequence"/>
</dbReference>
<evidence type="ECO:0000313" key="1">
    <source>
        <dbReference type="EMBL" id="RHZ78291.1"/>
    </source>
</evidence>
<reference evidence="1 2" key="1">
    <citation type="submission" date="2018-08" db="EMBL/GenBank/DDBJ databases">
        <title>Genome and evolution of the arbuscular mycorrhizal fungus Diversispora epigaea (formerly Glomus versiforme) and its bacterial endosymbionts.</title>
        <authorList>
            <person name="Sun X."/>
            <person name="Fei Z."/>
            <person name="Harrison M."/>
        </authorList>
    </citation>
    <scope>NUCLEOTIDE SEQUENCE [LARGE SCALE GENOMIC DNA]</scope>
    <source>
        <strain evidence="1 2">IT104</strain>
    </source>
</reference>
<name>A0A397IQP6_9GLOM</name>
<dbReference type="EMBL" id="PQFF01000156">
    <property type="protein sequence ID" value="RHZ78291.1"/>
    <property type="molecule type" value="Genomic_DNA"/>
</dbReference>
<evidence type="ECO:0000313" key="2">
    <source>
        <dbReference type="Proteomes" id="UP000266861"/>
    </source>
</evidence>
<dbReference type="OrthoDB" id="2447101at2759"/>
<keyword evidence="2" id="KW-1185">Reference proteome</keyword>